<evidence type="ECO:0000313" key="1">
    <source>
        <dbReference type="EMBL" id="MET4634974.1"/>
    </source>
</evidence>
<evidence type="ECO:0000313" key="2">
    <source>
        <dbReference type="Proteomes" id="UP001549321"/>
    </source>
</evidence>
<protein>
    <submittedName>
        <fullName evidence="1">HK97 gp10 family phage protein</fullName>
    </submittedName>
</protein>
<reference evidence="1 2" key="1">
    <citation type="submission" date="2024-06" db="EMBL/GenBank/DDBJ databases">
        <title>Sorghum-associated microbial communities from plants grown in Nebraska, USA.</title>
        <authorList>
            <person name="Schachtman D."/>
        </authorList>
    </citation>
    <scope>NUCLEOTIDE SEQUENCE [LARGE SCALE GENOMIC DNA]</scope>
    <source>
        <strain evidence="1 2">3207</strain>
    </source>
</reference>
<dbReference type="EMBL" id="JBEPSM010000002">
    <property type="protein sequence ID" value="MET4634974.1"/>
    <property type="molecule type" value="Genomic_DNA"/>
</dbReference>
<accession>A0ABV2R126</accession>
<dbReference type="NCBIfam" id="TIGR01725">
    <property type="entry name" value="phge_HK97_gp10"/>
    <property type="match status" value="1"/>
</dbReference>
<dbReference type="RefSeq" id="WP_354552113.1">
    <property type="nucleotide sequence ID" value="NZ_JBEPSM010000002.1"/>
</dbReference>
<dbReference type="Proteomes" id="UP001549321">
    <property type="component" value="Unassembled WGS sequence"/>
</dbReference>
<proteinExistence type="predicted"/>
<keyword evidence="2" id="KW-1185">Reference proteome</keyword>
<organism evidence="1 2">
    <name type="scientific">Kaistia defluvii</name>
    <dbReference type="NCBI Taxonomy" id="410841"/>
    <lineage>
        <taxon>Bacteria</taxon>
        <taxon>Pseudomonadati</taxon>
        <taxon>Pseudomonadota</taxon>
        <taxon>Alphaproteobacteria</taxon>
        <taxon>Hyphomicrobiales</taxon>
        <taxon>Kaistiaceae</taxon>
        <taxon>Kaistia</taxon>
    </lineage>
</organism>
<gene>
    <name evidence="1" type="ORF">ABIE08_002920</name>
</gene>
<sequence length="176" mass="18783">MAKTTVKVEGLRELEAALSDLPKAVARNTLRRVLKKAGEPIADKARQLAPVKSGKLRDSIVVSPKLGTKAGQKEFAAAMEAGLGKEAAVGAMRDARRAAKGEGSFAEMYVGPGRQPHAHLQEFGSVNNRPHPYMRPAWDAHKDEALDIIKGDLGGEIMKAAKRVAKRKAKLAAKGG</sequence>
<name>A0ABV2R126_9HYPH</name>
<comment type="caution">
    <text evidence="1">The sequence shown here is derived from an EMBL/GenBank/DDBJ whole genome shotgun (WGS) entry which is preliminary data.</text>
</comment>
<dbReference type="InterPro" id="IPR010064">
    <property type="entry name" value="HK97-gp10_tail"/>
</dbReference>
<dbReference type="Pfam" id="PF04883">
    <property type="entry name" value="HK97-gp10_like"/>
    <property type="match status" value="1"/>
</dbReference>